<dbReference type="PANTHER" id="PTHR40094:SF1">
    <property type="entry name" value="UBIQUITIN DOMAIN-CONTAINING PROTEIN"/>
    <property type="match status" value="1"/>
</dbReference>
<evidence type="ECO:0008006" key="2">
    <source>
        <dbReference type="Google" id="ProtNLM"/>
    </source>
</evidence>
<dbReference type="Gene3D" id="1.50.10.20">
    <property type="match status" value="1"/>
</dbReference>
<feature type="non-terminal residue" evidence="1">
    <location>
        <position position="1"/>
    </location>
</feature>
<comment type="caution">
    <text evidence="1">The sequence shown here is derived from an EMBL/GenBank/DDBJ whole genome shotgun (WGS) entry which is preliminary data.</text>
</comment>
<dbReference type="PANTHER" id="PTHR40094">
    <property type="entry name" value="ALPHA-2-MACROGLOBULIN HOMOLOG"/>
    <property type="match status" value="1"/>
</dbReference>
<sequence length="275" mass="31271">ALPQLYLKDIFGLDEEKAQRSMDRNINAGIDKLRTFQLSNGGFSYWPNGNEVNLWGTNYAGHFMIEANKMGYYVPEDMYSQWIEFQKGKSRTTSDPSLTNIYRVYLLALADEPAIGAMNLLYESYLKEMSNTERWLLAASYELIGEGQIAQGIVKDAELTVKDYTEFAGTYGSALRDKAMILECLTVMEDPDREIVLYKEIAESLSENRWYSTQTIAYSLLAIGKYFRANPEGDEIMEGEIFLPGGEKLKFKTDEPAYTLPITQGFGQELEVIIH</sequence>
<organism evidence="1">
    <name type="scientific">marine sediment metagenome</name>
    <dbReference type="NCBI Taxonomy" id="412755"/>
    <lineage>
        <taxon>unclassified sequences</taxon>
        <taxon>metagenomes</taxon>
        <taxon>ecological metagenomes</taxon>
    </lineage>
</organism>
<reference evidence="1" key="1">
    <citation type="journal article" date="2014" name="Front. Microbiol.">
        <title>High frequency of phylogenetically diverse reductive dehalogenase-homologous genes in deep subseafloor sedimentary metagenomes.</title>
        <authorList>
            <person name="Kawai M."/>
            <person name="Futagami T."/>
            <person name="Toyoda A."/>
            <person name="Takaki Y."/>
            <person name="Nishi S."/>
            <person name="Hori S."/>
            <person name="Arai W."/>
            <person name="Tsubouchi T."/>
            <person name="Morono Y."/>
            <person name="Uchiyama I."/>
            <person name="Ito T."/>
            <person name="Fujiyama A."/>
            <person name="Inagaki F."/>
            <person name="Takami H."/>
        </authorList>
    </citation>
    <scope>NUCLEOTIDE SEQUENCE</scope>
    <source>
        <strain evidence="1">Expedition CK06-06</strain>
    </source>
</reference>
<dbReference type="EMBL" id="BARS01016362">
    <property type="protein sequence ID" value="GAF86720.1"/>
    <property type="molecule type" value="Genomic_DNA"/>
</dbReference>
<dbReference type="InterPro" id="IPR008930">
    <property type="entry name" value="Terpenoid_cyclase/PrenylTrfase"/>
</dbReference>
<protein>
    <recommendedName>
        <fullName evidence="2">Alpha-macroglobulin-like TED domain-containing protein</fullName>
    </recommendedName>
</protein>
<name>X0UDZ8_9ZZZZ</name>
<dbReference type="SUPFAM" id="SSF48239">
    <property type="entry name" value="Terpenoid cyclases/Protein prenyltransferases"/>
    <property type="match status" value="1"/>
</dbReference>
<dbReference type="AlphaFoldDB" id="X0UDZ8"/>
<dbReference type="CDD" id="cd02891">
    <property type="entry name" value="A2M_like"/>
    <property type="match status" value="1"/>
</dbReference>
<accession>X0UDZ8</accession>
<dbReference type="GO" id="GO:0004866">
    <property type="term" value="F:endopeptidase inhibitor activity"/>
    <property type="evidence" value="ECO:0007669"/>
    <property type="project" value="TreeGrafter"/>
</dbReference>
<gene>
    <name evidence="1" type="ORF">S01H1_26931</name>
</gene>
<dbReference type="InterPro" id="IPR051802">
    <property type="entry name" value="YfhM-like"/>
</dbReference>
<evidence type="ECO:0000313" key="1">
    <source>
        <dbReference type="EMBL" id="GAF86720.1"/>
    </source>
</evidence>
<proteinExistence type="predicted"/>